<dbReference type="EMBL" id="AK371427">
    <property type="protein sequence ID" value="BAK02625.1"/>
    <property type="molecule type" value="mRNA"/>
</dbReference>
<sequence>MWCCLDTRLWLILHVLSSCRLRRSIRLFYLLIIFGRTIARCSNLISFIDLSFIFSMKKLPTYLNL</sequence>
<protein>
    <submittedName>
        <fullName evidence="2">Predicted protein</fullName>
    </submittedName>
</protein>
<accession>F2E5K3</accession>
<proteinExistence type="evidence at transcript level"/>
<reference evidence="2" key="1">
    <citation type="journal article" date="2011" name="Plant Physiol.">
        <title>Comprehensive sequence analysis of 24,783 barley full-length cDNAs derived from 12 clone libraries.</title>
        <authorList>
            <person name="Matsumoto T."/>
            <person name="Tanaka T."/>
            <person name="Sakai H."/>
            <person name="Amano N."/>
            <person name="Kanamori H."/>
            <person name="Kurita K."/>
            <person name="Kikuta A."/>
            <person name="Kamiya K."/>
            <person name="Yamamoto M."/>
            <person name="Ikawa H."/>
            <person name="Fujii N."/>
            <person name="Hori K."/>
            <person name="Itoh T."/>
            <person name="Sato K."/>
        </authorList>
    </citation>
    <scope>NUCLEOTIDE SEQUENCE</scope>
</reference>
<keyword evidence="1" id="KW-0812">Transmembrane</keyword>
<name>F2E5K3_HORVV</name>
<evidence type="ECO:0000256" key="1">
    <source>
        <dbReference type="SAM" id="Phobius"/>
    </source>
</evidence>
<keyword evidence="1" id="KW-1133">Transmembrane helix</keyword>
<keyword evidence="1" id="KW-0472">Membrane</keyword>
<feature type="transmembrane region" description="Helical" evidence="1">
    <location>
        <begin position="27"/>
        <end position="54"/>
    </location>
</feature>
<dbReference type="AlphaFoldDB" id="F2E5K3"/>
<organism evidence="2">
    <name type="scientific">Hordeum vulgare subsp. vulgare</name>
    <name type="common">Domesticated barley</name>
    <dbReference type="NCBI Taxonomy" id="112509"/>
    <lineage>
        <taxon>Eukaryota</taxon>
        <taxon>Viridiplantae</taxon>
        <taxon>Streptophyta</taxon>
        <taxon>Embryophyta</taxon>
        <taxon>Tracheophyta</taxon>
        <taxon>Spermatophyta</taxon>
        <taxon>Magnoliopsida</taxon>
        <taxon>Liliopsida</taxon>
        <taxon>Poales</taxon>
        <taxon>Poaceae</taxon>
        <taxon>BOP clade</taxon>
        <taxon>Pooideae</taxon>
        <taxon>Triticodae</taxon>
        <taxon>Triticeae</taxon>
        <taxon>Hordeinae</taxon>
        <taxon>Hordeum</taxon>
    </lineage>
</organism>
<evidence type="ECO:0000313" key="2">
    <source>
        <dbReference type="EMBL" id="BAK02625.1"/>
    </source>
</evidence>